<organism evidence="1 2">
    <name type="scientific">Melaminivora alkalimesophila</name>
    <dbReference type="NCBI Taxonomy" id="1165852"/>
    <lineage>
        <taxon>Bacteria</taxon>
        <taxon>Pseudomonadati</taxon>
        <taxon>Pseudomonadota</taxon>
        <taxon>Betaproteobacteria</taxon>
        <taxon>Burkholderiales</taxon>
        <taxon>Comamonadaceae</taxon>
        <taxon>Melaminivora</taxon>
    </lineage>
</organism>
<protein>
    <submittedName>
        <fullName evidence="1">Uncharacterized protein</fullName>
    </submittedName>
</protein>
<comment type="caution">
    <text evidence="1">The sequence shown here is derived from an EMBL/GenBank/DDBJ whole genome shotgun (WGS) entry which is preliminary data.</text>
</comment>
<evidence type="ECO:0000313" key="1">
    <source>
        <dbReference type="EMBL" id="PWW47686.1"/>
    </source>
</evidence>
<dbReference type="Proteomes" id="UP000246483">
    <property type="component" value="Unassembled WGS sequence"/>
</dbReference>
<accession>A0A317RCP8</accession>
<sequence length="195" mass="20649">MQPSIPALTAQQAATRQTWLALAGAWPAPLGLVLGLAHPLAAVAVAPPPLDATAAQSWPRVFYTPQQREDIERARTRLPEGEPSTPQAAEHPGDAVAAVDEPISVLVLQGTARGRHGATAWINGQMLQDGESLAGYRVQVLPDGRVRLSRVGAGDVVLLPGQQVSVVDDIRQDVLPAGALLEITTQPQRSHSKQK</sequence>
<reference evidence="1 2" key="1">
    <citation type="submission" date="2018-05" db="EMBL/GenBank/DDBJ databases">
        <title>Genomic Encyclopedia of Type Strains, Phase IV (KMG-IV): sequencing the most valuable type-strain genomes for metagenomic binning, comparative biology and taxonomic classification.</title>
        <authorList>
            <person name="Goeker M."/>
        </authorList>
    </citation>
    <scope>NUCLEOTIDE SEQUENCE [LARGE SCALE GENOMIC DNA]</scope>
    <source>
        <strain evidence="1 2">DSM 26006</strain>
    </source>
</reference>
<name>A0A317RCP8_9BURK</name>
<dbReference type="AlphaFoldDB" id="A0A317RCP8"/>
<dbReference type="OrthoDB" id="8912391at2"/>
<proteinExistence type="predicted"/>
<dbReference type="EMBL" id="QGUB01000002">
    <property type="protein sequence ID" value="PWW47686.1"/>
    <property type="molecule type" value="Genomic_DNA"/>
</dbReference>
<gene>
    <name evidence="1" type="ORF">DFR36_10259</name>
</gene>
<evidence type="ECO:0000313" key="2">
    <source>
        <dbReference type="Proteomes" id="UP000246483"/>
    </source>
</evidence>
<dbReference type="RefSeq" id="WP_019373333.1">
    <property type="nucleotide sequence ID" value="NZ_ALEE01000244.1"/>
</dbReference>
<keyword evidence="2" id="KW-1185">Reference proteome</keyword>